<keyword evidence="1" id="KW-0732">Signal</keyword>
<protein>
    <submittedName>
        <fullName evidence="2">Uncharacterized protein</fullName>
    </submittedName>
</protein>
<feature type="signal peptide" evidence="1">
    <location>
        <begin position="1"/>
        <end position="19"/>
    </location>
</feature>
<name>A0A8S9R3K3_BRACR</name>
<reference evidence="2" key="1">
    <citation type="submission" date="2019-12" db="EMBL/GenBank/DDBJ databases">
        <title>Genome sequencing and annotation of Brassica cretica.</title>
        <authorList>
            <person name="Studholme D.J."/>
            <person name="Sarris P."/>
        </authorList>
    </citation>
    <scope>NUCLEOTIDE SEQUENCE</scope>
    <source>
        <strain evidence="2">PFS-109/04</strain>
        <tissue evidence="2">Leaf</tissue>
    </source>
</reference>
<evidence type="ECO:0000256" key="1">
    <source>
        <dbReference type="SAM" id="SignalP"/>
    </source>
</evidence>
<dbReference type="EMBL" id="QGKX02000996">
    <property type="protein sequence ID" value="KAF3557569.1"/>
    <property type="molecule type" value="Genomic_DNA"/>
</dbReference>
<evidence type="ECO:0000313" key="3">
    <source>
        <dbReference type="Proteomes" id="UP000712600"/>
    </source>
</evidence>
<evidence type="ECO:0000313" key="2">
    <source>
        <dbReference type="EMBL" id="KAF3557569.1"/>
    </source>
</evidence>
<organism evidence="2 3">
    <name type="scientific">Brassica cretica</name>
    <name type="common">Mustard</name>
    <dbReference type="NCBI Taxonomy" id="69181"/>
    <lineage>
        <taxon>Eukaryota</taxon>
        <taxon>Viridiplantae</taxon>
        <taxon>Streptophyta</taxon>
        <taxon>Embryophyta</taxon>
        <taxon>Tracheophyta</taxon>
        <taxon>Spermatophyta</taxon>
        <taxon>Magnoliopsida</taxon>
        <taxon>eudicotyledons</taxon>
        <taxon>Gunneridae</taxon>
        <taxon>Pentapetalae</taxon>
        <taxon>rosids</taxon>
        <taxon>malvids</taxon>
        <taxon>Brassicales</taxon>
        <taxon>Brassicaceae</taxon>
        <taxon>Brassiceae</taxon>
        <taxon>Brassica</taxon>
    </lineage>
</organism>
<dbReference type="Proteomes" id="UP000712600">
    <property type="component" value="Unassembled WGS sequence"/>
</dbReference>
<sequence>MLLTSTILVFFTLDQAVDRTTNFTVILITTKGDTGKMLDGYRRRVLIRVLRLSGDIEEEVITTAADLTGDDSSPLPPEEDLGRGGDSYLPIILLMFQLIHRSLVVLVMEFYRLNQLFRTVVTSKKRL</sequence>
<accession>A0A8S9R3K3</accession>
<proteinExistence type="predicted"/>
<feature type="chain" id="PRO_5035867820" evidence="1">
    <location>
        <begin position="20"/>
        <end position="127"/>
    </location>
</feature>
<comment type="caution">
    <text evidence="2">The sequence shown here is derived from an EMBL/GenBank/DDBJ whole genome shotgun (WGS) entry which is preliminary data.</text>
</comment>
<gene>
    <name evidence="2" type="ORF">F2Q69_00011529</name>
</gene>
<dbReference type="AlphaFoldDB" id="A0A8S9R3K3"/>